<proteinExistence type="predicted"/>
<accession>A0BF48</accession>
<dbReference type="AlphaFoldDB" id="A0BF48"/>
<gene>
    <name evidence="2" type="ORF">GSPATT00028200001</name>
</gene>
<evidence type="ECO:0000313" key="2">
    <source>
        <dbReference type="EMBL" id="CAK57165.1"/>
    </source>
</evidence>
<name>A0BF48_PARTE</name>
<evidence type="ECO:0000256" key="1">
    <source>
        <dbReference type="SAM" id="SignalP"/>
    </source>
</evidence>
<evidence type="ECO:0008006" key="4">
    <source>
        <dbReference type="Google" id="ProtNLM"/>
    </source>
</evidence>
<dbReference type="InParanoid" id="A0BF48"/>
<dbReference type="GeneID" id="5010347"/>
<feature type="signal peptide" evidence="1">
    <location>
        <begin position="1"/>
        <end position="15"/>
    </location>
</feature>
<evidence type="ECO:0000313" key="3">
    <source>
        <dbReference type="Proteomes" id="UP000000600"/>
    </source>
</evidence>
<dbReference type="HOGENOM" id="CLU_038320_0_0_1"/>
<keyword evidence="1" id="KW-0732">Signal</keyword>
<dbReference type="OMA" id="PIFMIRT"/>
<dbReference type="RefSeq" id="XP_001424563.1">
    <property type="nucleotide sequence ID" value="XM_001424526.1"/>
</dbReference>
<dbReference type="KEGG" id="ptm:GSPATT00028200001"/>
<dbReference type="OrthoDB" id="306509at2759"/>
<protein>
    <recommendedName>
        <fullName evidence="4">LNR domain-containing protein</fullName>
    </recommendedName>
</protein>
<keyword evidence="3" id="KW-1185">Reference proteome</keyword>
<organism evidence="2 3">
    <name type="scientific">Paramecium tetraurelia</name>
    <dbReference type="NCBI Taxonomy" id="5888"/>
    <lineage>
        <taxon>Eukaryota</taxon>
        <taxon>Sar</taxon>
        <taxon>Alveolata</taxon>
        <taxon>Ciliophora</taxon>
        <taxon>Intramacronucleata</taxon>
        <taxon>Oligohymenophorea</taxon>
        <taxon>Peniculida</taxon>
        <taxon>Parameciidae</taxon>
        <taxon>Paramecium</taxon>
    </lineage>
</organism>
<sequence length="358" mass="41244">MIIIIFIALICNCYGQIGQTICSDFYESECFQSGYCYWDDFQCNPQPCHLVTEQNACRTGGALQIGCKPVSYTPPQFVASCYSSAYTKQKIYLYRFISDLSPEDRFQTSVTIEQPSVEAMEKLYKLDLLSSSNFELNNILDSYLNQAPILIGEYSHPYYLERAIYESLQNVRDDLKIIKSERSDTMIKILELIDIYYQRLNTYSEKYSTFYNFVNFNHIHFKYLGFSFQNLIELSWTTYPENGFFSLTVIYPQIFGIQSAVSPIFMIRTTNQINLQYTMKWAITTTDFVQLRRIDLVSMNLYDAEYLPNCISGYCTVSVYGPGNYLFVTPTIPDNCSGITDLTLCILAKCNIVSNACV</sequence>
<dbReference type="EMBL" id="CT867990">
    <property type="protein sequence ID" value="CAK57165.1"/>
    <property type="molecule type" value="Genomic_DNA"/>
</dbReference>
<feature type="chain" id="PRO_5012903744" description="LNR domain-containing protein" evidence="1">
    <location>
        <begin position="16"/>
        <end position="358"/>
    </location>
</feature>
<reference evidence="2 3" key="1">
    <citation type="journal article" date="2006" name="Nature">
        <title>Global trends of whole-genome duplications revealed by the ciliate Paramecium tetraurelia.</title>
        <authorList>
            <consortium name="Genoscope"/>
            <person name="Aury J.-M."/>
            <person name="Jaillon O."/>
            <person name="Duret L."/>
            <person name="Noel B."/>
            <person name="Jubin C."/>
            <person name="Porcel B.M."/>
            <person name="Segurens B."/>
            <person name="Daubin V."/>
            <person name="Anthouard V."/>
            <person name="Aiach N."/>
            <person name="Arnaiz O."/>
            <person name="Billaut A."/>
            <person name="Beisson J."/>
            <person name="Blanc I."/>
            <person name="Bouhouche K."/>
            <person name="Camara F."/>
            <person name="Duharcourt S."/>
            <person name="Guigo R."/>
            <person name="Gogendeau D."/>
            <person name="Katinka M."/>
            <person name="Keller A.-M."/>
            <person name="Kissmehl R."/>
            <person name="Klotz C."/>
            <person name="Koll F."/>
            <person name="Le Moue A."/>
            <person name="Lepere C."/>
            <person name="Malinsky S."/>
            <person name="Nowacki M."/>
            <person name="Nowak J.K."/>
            <person name="Plattner H."/>
            <person name="Poulain J."/>
            <person name="Ruiz F."/>
            <person name="Serrano V."/>
            <person name="Zagulski M."/>
            <person name="Dessen P."/>
            <person name="Betermier M."/>
            <person name="Weissenbach J."/>
            <person name="Scarpelli C."/>
            <person name="Schachter V."/>
            <person name="Sperling L."/>
            <person name="Meyer E."/>
            <person name="Cohen J."/>
            <person name="Wincker P."/>
        </authorList>
    </citation>
    <scope>NUCLEOTIDE SEQUENCE [LARGE SCALE GENOMIC DNA]</scope>
    <source>
        <strain evidence="2 3">Stock d4-2</strain>
    </source>
</reference>
<dbReference type="Proteomes" id="UP000000600">
    <property type="component" value="Unassembled WGS sequence"/>
</dbReference>